<evidence type="ECO:0000313" key="1">
    <source>
        <dbReference type="EMBL" id="GFN89153.1"/>
    </source>
</evidence>
<accession>A0AAV3Z562</accession>
<comment type="caution">
    <text evidence="1">The sequence shown here is derived from an EMBL/GenBank/DDBJ whole genome shotgun (WGS) entry which is preliminary data.</text>
</comment>
<dbReference type="AlphaFoldDB" id="A0AAV3Z562"/>
<protein>
    <submittedName>
        <fullName evidence="1">Uncharacterized protein</fullName>
    </submittedName>
</protein>
<sequence length="155" mass="18095">MGTLRMHTMDILRIQETPWIHYRYTTSTHHGYTTDSHHTLTYYRDKQFHGYITNTFTMGALRILTTSWEFACTMDTLRIVITSWAFACTMDTLRTHTTPWELAYELNSPTFTHSIQQPGLQKCIREKSRFQFNQELSECMKAGESDGKISQPGTN</sequence>
<proteinExistence type="predicted"/>
<keyword evidence="2" id="KW-1185">Reference proteome</keyword>
<evidence type="ECO:0000313" key="2">
    <source>
        <dbReference type="Proteomes" id="UP000735302"/>
    </source>
</evidence>
<dbReference type="Proteomes" id="UP000735302">
    <property type="component" value="Unassembled WGS sequence"/>
</dbReference>
<reference evidence="1 2" key="1">
    <citation type="journal article" date="2021" name="Elife">
        <title>Chloroplast acquisition without the gene transfer in kleptoplastic sea slugs, Plakobranchus ocellatus.</title>
        <authorList>
            <person name="Maeda T."/>
            <person name="Takahashi S."/>
            <person name="Yoshida T."/>
            <person name="Shimamura S."/>
            <person name="Takaki Y."/>
            <person name="Nagai Y."/>
            <person name="Toyoda A."/>
            <person name="Suzuki Y."/>
            <person name="Arimoto A."/>
            <person name="Ishii H."/>
            <person name="Satoh N."/>
            <person name="Nishiyama T."/>
            <person name="Hasebe M."/>
            <person name="Maruyama T."/>
            <person name="Minagawa J."/>
            <person name="Obokata J."/>
            <person name="Shigenobu S."/>
        </authorList>
    </citation>
    <scope>NUCLEOTIDE SEQUENCE [LARGE SCALE GENOMIC DNA]</scope>
</reference>
<gene>
    <name evidence="1" type="ORF">PoB_001565900</name>
</gene>
<dbReference type="EMBL" id="BLXT01001916">
    <property type="protein sequence ID" value="GFN89153.1"/>
    <property type="molecule type" value="Genomic_DNA"/>
</dbReference>
<organism evidence="1 2">
    <name type="scientific">Plakobranchus ocellatus</name>
    <dbReference type="NCBI Taxonomy" id="259542"/>
    <lineage>
        <taxon>Eukaryota</taxon>
        <taxon>Metazoa</taxon>
        <taxon>Spiralia</taxon>
        <taxon>Lophotrochozoa</taxon>
        <taxon>Mollusca</taxon>
        <taxon>Gastropoda</taxon>
        <taxon>Heterobranchia</taxon>
        <taxon>Euthyneura</taxon>
        <taxon>Panpulmonata</taxon>
        <taxon>Sacoglossa</taxon>
        <taxon>Placobranchoidea</taxon>
        <taxon>Plakobranchidae</taxon>
        <taxon>Plakobranchus</taxon>
    </lineage>
</organism>
<name>A0AAV3Z562_9GAST</name>